<dbReference type="RefSeq" id="WP_248834548.1">
    <property type="nucleotide sequence ID" value="NZ_JAJEQE010000002.1"/>
</dbReference>
<reference evidence="1 2" key="1">
    <citation type="submission" date="2021-10" db="EMBL/GenBank/DDBJ databases">
        <title>Anaerobic single-cell dispensing facilitates the cultivation of human gut bacteria.</title>
        <authorList>
            <person name="Afrizal A."/>
        </authorList>
    </citation>
    <scope>NUCLEOTIDE SEQUENCE [LARGE SCALE GENOMIC DNA]</scope>
    <source>
        <strain evidence="1 2">CLA-AA-H246</strain>
    </source>
</reference>
<dbReference type="InterPro" id="IPR029063">
    <property type="entry name" value="SAM-dependent_MTases_sf"/>
</dbReference>
<dbReference type="Pfam" id="PF12847">
    <property type="entry name" value="Methyltransf_18"/>
    <property type="match status" value="1"/>
</dbReference>
<evidence type="ECO:0000313" key="2">
    <source>
        <dbReference type="Proteomes" id="UP001299235"/>
    </source>
</evidence>
<dbReference type="PIRSF" id="PIRSF018637">
    <property type="entry name" value="TrmK"/>
    <property type="match status" value="1"/>
</dbReference>
<protein>
    <submittedName>
        <fullName evidence="1">Class I SAM-dependent methyltransferase</fullName>
    </submittedName>
</protein>
<gene>
    <name evidence="1" type="ORF">LKD42_00985</name>
</gene>
<sequence length="238" mass="27359">MQLSDRLQAVASMVTENSRLADVGTDHGYIPIYLCEMGKIPSAIAMDVKKGPLLRAKMNIERYHMQEKIRTRLSDGVLKLNPDEADSVVIAGMGGTLVMKILEEGKKVLVDVKELVLQPQSDIDKVRKYLYENDYVITAEKMVCEEEKYYPMMHVQHGHMEELADIEWKYGAFLLKEKNPVLGSFLKKEETTLTGVFQNLRQQPKERVKERILEIEALLALNRKAQKWMKTEEECEKA</sequence>
<dbReference type="PANTHER" id="PTHR38451:SF1">
    <property type="entry name" value="TRNA (ADENINE(22)-N(1))-METHYLTRANSFERASE"/>
    <property type="match status" value="1"/>
</dbReference>
<keyword evidence="2" id="KW-1185">Reference proteome</keyword>
<dbReference type="InterPro" id="IPR006901">
    <property type="entry name" value="TrmK"/>
</dbReference>
<dbReference type="GO" id="GO:0032259">
    <property type="term" value="P:methylation"/>
    <property type="evidence" value="ECO:0007669"/>
    <property type="project" value="UniProtKB-KW"/>
</dbReference>
<keyword evidence="1" id="KW-0489">Methyltransferase</keyword>
<dbReference type="GO" id="GO:0008168">
    <property type="term" value="F:methyltransferase activity"/>
    <property type="evidence" value="ECO:0007669"/>
    <property type="project" value="UniProtKB-KW"/>
</dbReference>
<dbReference type="SUPFAM" id="SSF53335">
    <property type="entry name" value="S-adenosyl-L-methionine-dependent methyltransferases"/>
    <property type="match status" value="1"/>
</dbReference>
<accession>A0ABS8ERN5</accession>
<dbReference type="EMBL" id="JAJEQE010000002">
    <property type="protein sequence ID" value="MCC2147836.1"/>
    <property type="molecule type" value="Genomic_DNA"/>
</dbReference>
<proteinExistence type="predicted"/>
<keyword evidence="1" id="KW-0808">Transferase</keyword>
<dbReference type="Gene3D" id="3.40.50.150">
    <property type="entry name" value="Vaccinia Virus protein VP39"/>
    <property type="match status" value="1"/>
</dbReference>
<dbReference type="Proteomes" id="UP001299235">
    <property type="component" value="Unassembled WGS sequence"/>
</dbReference>
<evidence type="ECO:0000313" key="1">
    <source>
        <dbReference type="EMBL" id="MCC2147836.1"/>
    </source>
</evidence>
<comment type="caution">
    <text evidence="1">The sequence shown here is derived from an EMBL/GenBank/DDBJ whole genome shotgun (WGS) entry which is preliminary data.</text>
</comment>
<name>A0ABS8ERN5_9FIRM</name>
<organism evidence="1 2">
    <name type="scientific">Hominisplanchenecus faecis</name>
    <dbReference type="NCBI Taxonomy" id="2885351"/>
    <lineage>
        <taxon>Bacteria</taxon>
        <taxon>Bacillati</taxon>
        <taxon>Bacillota</taxon>
        <taxon>Clostridia</taxon>
        <taxon>Lachnospirales</taxon>
        <taxon>Lachnospiraceae</taxon>
        <taxon>Hominisplanchenecus</taxon>
    </lineage>
</organism>
<dbReference type="PANTHER" id="PTHR38451">
    <property type="entry name" value="TRNA (ADENINE(22)-N(1))-METHYLTRANSFERASE"/>
    <property type="match status" value="1"/>
</dbReference>